<proteinExistence type="predicted"/>
<sequence>MIVMGAVACTAPTDEAWSEDEIEAVGSDEQALPTDGQVCLTIQRGTSGTVADSTLWQSAPTWSDHSNQRISSGTSVTGGYSRSLVHFDLGAVPSGATVLSADFTVHQLFKNGSSATVDVLRVTAPWSETTVNWGNFGGAVDPTPEASFVAVGSGGSGNRTVDLSDLVQDWVSGAVANHGVAIDAPTDLSRSEFRSSENPVTAERPSLSLCYTTCSDGIQNGEETGVDCGGSHCGACGSSGGGSFSYSASNTGSASYNTVDHPVTVAPGQWIEIGTCSLPGATASGDTYIRLYDSNGNQVASNDDACGVATYLSYAVPPGAVSGYTIRAGCYSSNSCSGTVVYAIH</sequence>
<dbReference type="eggNOG" id="COG3591">
    <property type="taxonomic scope" value="Bacteria"/>
</dbReference>
<dbReference type="GO" id="GO:0005576">
    <property type="term" value="C:extracellular region"/>
    <property type="evidence" value="ECO:0007669"/>
    <property type="project" value="UniProtKB-SubCell"/>
</dbReference>
<keyword evidence="2" id="KW-0964">Secreted</keyword>
<dbReference type="EMBL" id="ASRX01000002">
    <property type="protein sequence ID" value="EYF08633.1"/>
    <property type="molecule type" value="Genomic_DNA"/>
</dbReference>
<evidence type="ECO:0000256" key="2">
    <source>
        <dbReference type="ARBA" id="ARBA00022525"/>
    </source>
</evidence>
<comment type="caution">
    <text evidence="5">The sequence shown here is derived from an EMBL/GenBank/DDBJ whole genome shotgun (WGS) entry which is preliminary data.</text>
</comment>
<dbReference type="eggNOG" id="COG2304">
    <property type="taxonomic scope" value="Bacteria"/>
</dbReference>
<reference evidence="5 6" key="1">
    <citation type="submission" date="2013-05" db="EMBL/GenBank/DDBJ databases">
        <title>Genome assembly of Chondromyces apiculatus DSM 436.</title>
        <authorList>
            <person name="Sharma G."/>
            <person name="Khatri I."/>
            <person name="Kaur C."/>
            <person name="Mayilraj S."/>
            <person name="Subramanian S."/>
        </authorList>
    </citation>
    <scope>NUCLEOTIDE SEQUENCE [LARGE SCALE GENOMIC DNA]</scope>
    <source>
        <strain evidence="5 6">DSM 436</strain>
    </source>
</reference>
<feature type="domain" description="Carbohydrate-binding module family 96" evidence="4">
    <location>
        <begin position="76"/>
        <end position="201"/>
    </location>
</feature>
<name>A0A017TH92_9BACT</name>
<keyword evidence="6" id="KW-1185">Reference proteome</keyword>
<dbReference type="STRING" id="1192034.CAP_2493"/>
<dbReference type="AlphaFoldDB" id="A0A017TH92"/>
<evidence type="ECO:0000313" key="5">
    <source>
        <dbReference type="EMBL" id="EYF08633.1"/>
    </source>
</evidence>
<comment type="subcellular location">
    <subcellularLocation>
        <location evidence="1">Secreted</location>
    </subcellularLocation>
</comment>
<evidence type="ECO:0000259" key="4">
    <source>
        <dbReference type="Pfam" id="PF24517"/>
    </source>
</evidence>
<evidence type="ECO:0000313" key="6">
    <source>
        <dbReference type="Proteomes" id="UP000019678"/>
    </source>
</evidence>
<accession>A0A017TH92</accession>
<evidence type="ECO:0000256" key="3">
    <source>
        <dbReference type="ARBA" id="ARBA00022729"/>
    </source>
</evidence>
<keyword evidence="3" id="KW-0732">Signal</keyword>
<dbReference type="Pfam" id="PF24517">
    <property type="entry name" value="CBM96"/>
    <property type="match status" value="1"/>
</dbReference>
<protein>
    <submittedName>
        <fullName evidence="5">Adventurous gliding motility protein Q</fullName>
    </submittedName>
</protein>
<dbReference type="NCBIfam" id="NF033679">
    <property type="entry name" value="DNRLRE_dom"/>
    <property type="match status" value="1"/>
</dbReference>
<dbReference type="Proteomes" id="UP000019678">
    <property type="component" value="Unassembled WGS sequence"/>
</dbReference>
<dbReference type="Gene3D" id="2.60.120.380">
    <property type="match status" value="1"/>
</dbReference>
<evidence type="ECO:0000256" key="1">
    <source>
        <dbReference type="ARBA" id="ARBA00004613"/>
    </source>
</evidence>
<gene>
    <name evidence="5" type="ORF">CAP_2493</name>
</gene>
<organism evidence="5 6">
    <name type="scientific">Chondromyces apiculatus DSM 436</name>
    <dbReference type="NCBI Taxonomy" id="1192034"/>
    <lineage>
        <taxon>Bacteria</taxon>
        <taxon>Pseudomonadati</taxon>
        <taxon>Myxococcota</taxon>
        <taxon>Polyangia</taxon>
        <taxon>Polyangiales</taxon>
        <taxon>Polyangiaceae</taxon>
        <taxon>Chondromyces</taxon>
    </lineage>
</organism>
<dbReference type="InterPro" id="IPR055372">
    <property type="entry name" value="CBM96"/>
</dbReference>